<evidence type="ECO:0000313" key="2">
    <source>
        <dbReference type="EMBL" id="RAJ26741.1"/>
    </source>
</evidence>
<comment type="caution">
    <text evidence="2">The sequence shown here is derived from an EMBL/GenBank/DDBJ whole genome shotgun (WGS) entry which is preliminary data.</text>
</comment>
<keyword evidence="2" id="KW-0560">Oxidoreductase</keyword>
<keyword evidence="2" id="KW-0223">Dioxygenase</keyword>
<reference evidence="2 3" key="1">
    <citation type="submission" date="2018-06" db="EMBL/GenBank/DDBJ databases">
        <title>Genomic Encyclopedia of Archaeal and Bacterial Type Strains, Phase II (KMG-II): from individual species to whole genera.</title>
        <authorList>
            <person name="Goeker M."/>
        </authorList>
    </citation>
    <scope>NUCLEOTIDE SEQUENCE [LARGE SCALE GENOMIC DNA]</scope>
    <source>
        <strain evidence="2 3">DSM 12408</strain>
    </source>
</reference>
<sequence length="207" mass="24080">MKKSFYLLSIAFFLMNFCGINAQESDENLPADYKTRHPIYDYSEKELNNTDSIPDFESKPNPLKISGTVFLSDGVTPAKDVILYIDQADENGDYELKKEFKKRYVYHRGWVKTDADGRYTFYTFVPGADRYRKALKSIHLAIKEPNKIEYRVYNFIFDDDPLLKNSCRKRMARHGVDSILKPEKRDSILVATKNIILEPHSPTYANN</sequence>
<dbReference type="PANTHER" id="PTHR33711">
    <property type="entry name" value="DIOXYGENASE, PUTATIVE (AFU_ORTHOLOGUE AFUA_2G02910)-RELATED"/>
    <property type="match status" value="1"/>
</dbReference>
<dbReference type="InterPro" id="IPR050770">
    <property type="entry name" value="Intradiol_RC_Dioxygenase"/>
</dbReference>
<dbReference type="STRING" id="49280.A9996_13290"/>
<protein>
    <submittedName>
        <fullName evidence="2">Protocatechuate 3,4-dioxygenase beta subunit</fullName>
    </submittedName>
</protein>
<dbReference type="RefSeq" id="WP_066435902.1">
    <property type="nucleotide sequence ID" value="NZ_LZRN01000030.1"/>
</dbReference>
<accession>A0A1A7QZW2</accession>
<dbReference type="EMBL" id="QLLQ01000002">
    <property type="protein sequence ID" value="RAJ26741.1"/>
    <property type="molecule type" value="Genomic_DNA"/>
</dbReference>
<proteinExistence type="predicted"/>
<dbReference type="GO" id="GO:0016702">
    <property type="term" value="F:oxidoreductase activity, acting on single donors with incorporation of molecular oxygen, incorporation of two atoms of oxygen"/>
    <property type="evidence" value="ECO:0007669"/>
    <property type="project" value="InterPro"/>
</dbReference>
<dbReference type="Proteomes" id="UP000248987">
    <property type="component" value="Unassembled WGS sequence"/>
</dbReference>
<feature type="signal peptide" evidence="1">
    <location>
        <begin position="1"/>
        <end position="22"/>
    </location>
</feature>
<dbReference type="InterPro" id="IPR015889">
    <property type="entry name" value="Intradiol_dOase_core"/>
</dbReference>
<keyword evidence="3" id="KW-1185">Reference proteome</keyword>
<dbReference type="PANTHER" id="PTHR33711:SF10">
    <property type="entry name" value="INTRADIOL RING-CLEAVAGE DIOXYGENASES DOMAIN-CONTAINING PROTEIN"/>
    <property type="match status" value="1"/>
</dbReference>
<dbReference type="SUPFAM" id="SSF49482">
    <property type="entry name" value="Aromatic compound dioxygenase"/>
    <property type="match status" value="1"/>
</dbReference>
<evidence type="ECO:0000256" key="1">
    <source>
        <dbReference type="SAM" id="SignalP"/>
    </source>
</evidence>
<dbReference type="AlphaFoldDB" id="A0A1A7QZW2"/>
<gene>
    <name evidence="2" type="ORF">LX77_00996</name>
</gene>
<dbReference type="Gene3D" id="2.60.130.10">
    <property type="entry name" value="Aromatic compound dioxygenase"/>
    <property type="match status" value="1"/>
</dbReference>
<keyword evidence="1" id="KW-0732">Signal</keyword>
<dbReference type="GO" id="GO:0005506">
    <property type="term" value="F:iron ion binding"/>
    <property type="evidence" value="ECO:0007669"/>
    <property type="project" value="InterPro"/>
</dbReference>
<evidence type="ECO:0000313" key="3">
    <source>
        <dbReference type="Proteomes" id="UP000248987"/>
    </source>
</evidence>
<feature type="chain" id="PRO_5030025445" evidence="1">
    <location>
        <begin position="23"/>
        <end position="207"/>
    </location>
</feature>
<organism evidence="2 3">
    <name type="scientific">Gelidibacter algens</name>
    <dbReference type="NCBI Taxonomy" id="49280"/>
    <lineage>
        <taxon>Bacteria</taxon>
        <taxon>Pseudomonadati</taxon>
        <taxon>Bacteroidota</taxon>
        <taxon>Flavobacteriia</taxon>
        <taxon>Flavobacteriales</taxon>
        <taxon>Flavobacteriaceae</taxon>
        <taxon>Gelidibacter</taxon>
    </lineage>
</organism>
<name>A0A1A7QZW2_9FLAO</name>
<dbReference type="OrthoDB" id="933561at2"/>